<accession>A0A7X8SPA7</accession>
<keyword evidence="1 3" id="KW-0378">Hydrolase</keyword>
<name>A0A7X8SPA7_9BACT</name>
<dbReference type="SUPFAM" id="SSF53474">
    <property type="entry name" value="alpha/beta-Hydrolases"/>
    <property type="match status" value="1"/>
</dbReference>
<dbReference type="PANTHER" id="PTHR48081:SF33">
    <property type="entry name" value="KYNURENINE FORMAMIDASE"/>
    <property type="match status" value="1"/>
</dbReference>
<comment type="caution">
    <text evidence="3">The sequence shown here is derived from an EMBL/GenBank/DDBJ whole genome shotgun (WGS) entry which is preliminary data.</text>
</comment>
<dbReference type="EMBL" id="JABAIL010000008">
    <property type="protein sequence ID" value="NLR93787.1"/>
    <property type="molecule type" value="Genomic_DNA"/>
</dbReference>
<dbReference type="InterPro" id="IPR050300">
    <property type="entry name" value="GDXG_lipolytic_enzyme"/>
</dbReference>
<dbReference type="Gene3D" id="3.40.50.1820">
    <property type="entry name" value="alpha/beta hydrolase"/>
    <property type="match status" value="1"/>
</dbReference>
<feature type="domain" description="BD-FAE-like" evidence="2">
    <location>
        <begin position="56"/>
        <end position="228"/>
    </location>
</feature>
<dbReference type="AlphaFoldDB" id="A0A7X8SPA7"/>
<dbReference type="GO" id="GO:0016787">
    <property type="term" value="F:hydrolase activity"/>
    <property type="evidence" value="ECO:0007669"/>
    <property type="project" value="UniProtKB-KW"/>
</dbReference>
<organism evidence="3 4">
    <name type="scientific">Flammeovirga agarivorans</name>
    <dbReference type="NCBI Taxonomy" id="2726742"/>
    <lineage>
        <taxon>Bacteria</taxon>
        <taxon>Pseudomonadati</taxon>
        <taxon>Bacteroidota</taxon>
        <taxon>Cytophagia</taxon>
        <taxon>Cytophagales</taxon>
        <taxon>Flammeovirgaceae</taxon>
        <taxon>Flammeovirga</taxon>
    </lineage>
</organism>
<evidence type="ECO:0000313" key="4">
    <source>
        <dbReference type="Proteomes" id="UP000585050"/>
    </source>
</evidence>
<dbReference type="RefSeq" id="WP_168884501.1">
    <property type="nucleotide sequence ID" value="NZ_JABAIL010000008.1"/>
</dbReference>
<dbReference type="PANTHER" id="PTHR48081">
    <property type="entry name" value="AB HYDROLASE SUPERFAMILY PROTEIN C4A8.06C"/>
    <property type="match status" value="1"/>
</dbReference>
<dbReference type="Proteomes" id="UP000585050">
    <property type="component" value="Unassembled WGS sequence"/>
</dbReference>
<reference evidence="3 4" key="1">
    <citation type="submission" date="2020-04" db="EMBL/GenBank/DDBJ databases">
        <title>Flammeovirga sp. SR4, a novel species isolated from seawater.</title>
        <authorList>
            <person name="Wang X."/>
        </authorList>
    </citation>
    <scope>NUCLEOTIDE SEQUENCE [LARGE SCALE GENOMIC DNA]</scope>
    <source>
        <strain evidence="3 4">SR4</strain>
    </source>
</reference>
<keyword evidence="4" id="KW-1185">Reference proteome</keyword>
<dbReference type="InterPro" id="IPR049492">
    <property type="entry name" value="BD-FAE-like_dom"/>
</dbReference>
<gene>
    <name evidence="3" type="ORF">HGP29_21480</name>
</gene>
<evidence type="ECO:0000256" key="1">
    <source>
        <dbReference type="ARBA" id="ARBA00022801"/>
    </source>
</evidence>
<protein>
    <submittedName>
        <fullName evidence="3">Alpha/beta hydrolase</fullName>
    </submittedName>
</protein>
<proteinExistence type="predicted"/>
<sequence>MTPSHQLDLRSRHPNFQEFLAINENESDQVRKEYHCLLNVKYGEAPLQNLDIFPSSTPNSPILIFIHGGYWKALDKSSYSFVAEPFIQKNITVCIINYRLIPDVTMEGVLSDISSCIYWIQKNADKYNGDPKSLVLSGHSAGGHLALMAYLKNNDIRSNILGICSLSGLFDLAPIKNSYLNDILQLNDRIVQQFSPTTKELTQLKCPVLLTVGADETDLFIEQSKRLYQENKSVSSLEYFEYPQLNHYEIVHKLGELDNPIVDFIFDRFKAK</sequence>
<dbReference type="InterPro" id="IPR029058">
    <property type="entry name" value="AB_hydrolase_fold"/>
</dbReference>
<evidence type="ECO:0000259" key="2">
    <source>
        <dbReference type="Pfam" id="PF20434"/>
    </source>
</evidence>
<evidence type="ECO:0000313" key="3">
    <source>
        <dbReference type="EMBL" id="NLR93787.1"/>
    </source>
</evidence>
<dbReference type="Pfam" id="PF20434">
    <property type="entry name" value="BD-FAE"/>
    <property type="match status" value="1"/>
</dbReference>